<accession>A0A918PLF8</accession>
<dbReference type="AlphaFoldDB" id="A0A918PLF8"/>
<evidence type="ECO:0000313" key="3">
    <source>
        <dbReference type="Proteomes" id="UP000619457"/>
    </source>
</evidence>
<reference evidence="2" key="2">
    <citation type="submission" date="2020-09" db="EMBL/GenBank/DDBJ databases">
        <authorList>
            <person name="Sun Q."/>
            <person name="Kim S."/>
        </authorList>
    </citation>
    <scope>NUCLEOTIDE SEQUENCE</scope>
    <source>
        <strain evidence="2">KCTC 12368</strain>
    </source>
</reference>
<evidence type="ECO:0008006" key="4">
    <source>
        <dbReference type="Google" id="ProtNLM"/>
    </source>
</evidence>
<feature type="compositionally biased region" description="Polar residues" evidence="1">
    <location>
        <begin position="449"/>
        <end position="459"/>
    </location>
</feature>
<reference evidence="2" key="1">
    <citation type="journal article" date="2014" name="Int. J. Syst. Evol. Microbiol.">
        <title>Complete genome sequence of Corynebacterium casei LMG S-19264T (=DSM 44701T), isolated from a smear-ripened cheese.</title>
        <authorList>
            <consortium name="US DOE Joint Genome Institute (JGI-PGF)"/>
            <person name="Walter F."/>
            <person name="Albersmeier A."/>
            <person name="Kalinowski J."/>
            <person name="Ruckert C."/>
        </authorList>
    </citation>
    <scope>NUCLEOTIDE SEQUENCE</scope>
    <source>
        <strain evidence="2">KCTC 12368</strain>
    </source>
</reference>
<name>A0A918PLF8_9BACT</name>
<dbReference type="SUPFAM" id="SSF51126">
    <property type="entry name" value="Pectin lyase-like"/>
    <property type="match status" value="1"/>
</dbReference>
<evidence type="ECO:0000256" key="1">
    <source>
        <dbReference type="SAM" id="MobiDB-lite"/>
    </source>
</evidence>
<dbReference type="InterPro" id="IPR011050">
    <property type="entry name" value="Pectin_lyase_fold/virulence"/>
</dbReference>
<proteinExistence type="predicted"/>
<sequence>MISSVSMGQTLVSSLEELLPYLDKDEVHVKLKPGSYSITAREVEEGKYTSETVIAGRDCKVLLLFEGNNSTYDFTDVTLNVETAVFKSFGNHKVYEIQIIGNHNILKNLRLVDDGSVHDAPTKGACNIVMDGRSNRVEGFHITVKGSFPYGYGDAFGKGGGPVIAHQKHSALLIRGESNHVKNCTLIHRSYGHCIFMQAASNPLVEGCYVEGEMRSTDDMLAEEGSGSPADKVGLMTAWGYKLPAGYMLSLGEAGVRAYNAGETVIDGLEYERGTSNPTVLNCTIKYMRTGVTLAHATGAKYVEGCTAIGCENGYSLGSGQVVNCSADATYGPVYQSTYNNDKQFDADITILPAIDEYYNGMHSVAYIAGSNHTITLRNSEAQVNPDLKIQMGGDKGNIRLFHGNNASQNHHEARNITLNNLTGYPVYLPASSKEVSGQSCGEIHDQGQDNTLQRISCE</sequence>
<dbReference type="Proteomes" id="UP000619457">
    <property type="component" value="Unassembled WGS sequence"/>
</dbReference>
<gene>
    <name evidence="2" type="ORF">GCM10007049_01860</name>
</gene>
<evidence type="ECO:0000313" key="2">
    <source>
        <dbReference type="EMBL" id="GGZ13675.1"/>
    </source>
</evidence>
<comment type="caution">
    <text evidence="2">The sequence shown here is derived from an EMBL/GenBank/DDBJ whole genome shotgun (WGS) entry which is preliminary data.</text>
</comment>
<dbReference type="EMBL" id="BMWX01000001">
    <property type="protein sequence ID" value="GGZ13675.1"/>
    <property type="molecule type" value="Genomic_DNA"/>
</dbReference>
<organism evidence="2 3">
    <name type="scientific">Echinicola pacifica</name>
    <dbReference type="NCBI Taxonomy" id="346377"/>
    <lineage>
        <taxon>Bacteria</taxon>
        <taxon>Pseudomonadati</taxon>
        <taxon>Bacteroidota</taxon>
        <taxon>Cytophagia</taxon>
        <taxon>Cytophagales</taxon>
        <taxon>Cyclobacteriaceae</taxon>
        <taxon>Echinicola</taxon>
    </lineage>
</organism>
<protein>
    <recommendedName>
        <fullName evidence="4">Right handed beta helix region</fullName>
    </recommendedName>
</protein>
<keyword evidence="3" id="KW-1185">Reference proteome</keyword>
<feature type="region of interest" description="Disordered" evidence="1">
    <location>
        <begin position="438"/>
        <end position="459"/>
    </location>
</feature>